<dbReference type="InterPro" id="IPR001466">
    <property type="entry name" value="Beta-lactam-related"/>
</dbReference>
<feature type="domain" description="Beta-lactamase-related" evidence="1">
    <location>
        <begin position="85"/>
        <end position="144"/>
    </location>
</feature>
<sequence length="146" mass="16534">MFKKTVVALTAITFLLFGLLFLQPFEHIRNYLSWGKHSIFDFRTHPTRLIENGNVPQPWGLDSAYNKKQIPEALLAEIDSNNTHAFLVIQNGKLLYERYWDGYTKDSISGSFSAAKSIISMLIGIGVSEGRIKSLDEPVGNYVPHF</sequence>
<gene>
    <name evidence="2" type="ORF">EWM59_01485</name>
</gene>
<organism evidence="2 3">
    <name type="scientific">Emticicia agri</name>
    <dbReference type="NCBI Taxonomy" id="2492393"/>
    <lineage>
        <taxon>Bacteria</taxon>
        <taxon>Pseudomonadati</taxon>
        <taxon>Bacteroidota</taxon>
        <taxon>Cytophagia</taxon>
        <taxon>Cytophagales</taxon>
        <taxon>Leadbetterellaceae</taxon>
        <taxon>Emticicia</taxon>
    </lineage>
</organism>
<keyword evidence="3" id="KW-1185">Reference proteome</keyword>
<comment type="caution">
    <text evidence="2">The sequence shown here is derived from an EMBL/GenBank/DDBJ whole genome shotgun (WGS) entry which is preliminary data.</text>
</comment>
<name>A0A4V1ZDU6_9BACT</name>
<evidence type="ECO:0000259" key="1">
    <source>
        <dbReference type="Pfam" id="PF00144"/>
    </source>
</evidence>
<dbReference type="Pfam" id="PF00144">
    <property type="entry name" value="Beta-lactamase"/>
    <property type="match status" value="1"/>
</dbReference>
<protein>
    <recommendedName>
        <fullName evidence="1">Beta-lactamase-related domain-containing protein</fullName>
    </recommendedName>
</protein>
<dbReference type="Proteomes" id="UP000293162">
    <property type="component" value="Unassembled WGS sequence"/>
</dbReference>
<reference evidence="2 3" key="1">
    <citation type="submission" date="2019-02" db="EMBL/GenBank/DDBJ databases">
        <title>Bacterial novel species Emticicia sp. 17J42-9 isolated from soil.</title>
        <authorList>
            <person name="Jung H.-Y."/>
        </authorList>
    </citation>
    <scope>NUCLEOTIDE SEQUENCE [LARGE SCALE GENOMIC DNA]</scope>
    <source>
        <strain evidence="2 3">17J42-9</strain>
    </source>
</reference>
<dbReference type="EMBL" id="SEWF01000002">
    <property type="protein sequence ID" value="RYU97390.1"/>
    <property type="molecule type" value="Genomic_DNA"/>
</dbReference>
<evidence type="ECO:0000313" key="2">
    <source>
        <dbReference type="EMBL" id="RYU97390.1"/>
    </source>
</evidence>
<dbReference type="SUPFAM" id="SSF56601">
    <property type="entry name" value="beta-lactamase/transpeptidase-like"/>
    <property type="match status" value="1"/>
</dbReference>
<accession>A0A4V1ZDU6</accession>
<dbReference type="Gene3D" id="3.40.710.10">
    <property type="entry name" value="DD-peptidase/beta-lactamase superfamily"/>
    <property type="match status" value="1"/>
</dbReference>
<evidence type="ECO:0000313" key="3">
    <source>
        <dbReference type="Proteomes" id="UP000293162"/>
    </source>
</evidence>
<dbReference type="AlphaFoldDB" id="A0A4V1ZDU6"/>
<dbReference type="InterPro" id="IPR012338">
    <property type="entry name" value="Beta-lactam/transpept-like"/>
</dbReference>
<proteinExistence type="predicted"/>
<dbReference type="RefSeq" id="WP_130019172.1">
    <property type="nucleotide sequence ID" value="NZ_SEWF01000002.1"/>
</dbReference>
<dbReference type="OrthoDB" id="9773047at2"/>